<gene>
    <name evidence="2" type="ORF">C7B64_00535</name>
</gene>
<keyword evidence="1" id="KW-0472">Membrane</keyword>
<keyword evidence="1" id="KW-0812">Transmembrane</keyword>
<protein>
    <recommendedName>
        <fullName evidence="4">Prepilin-type cleavage/methylation domain-containing protein</fullName>
    </recommendedName>
</protein>
<feature type="transmembrane region" description="Helical" evidence="1">
    <location>
        <begin position="12"/>
        <end position="33"/>
    </location>
</feature>
<keyword evidence="3" id="KW-1185">Reference proteome</keyword>
<evidence type="ECO:0000313" key="3">
    <source>
        <dbReference type="Proteomes" id="UP000238762"/>
    </source>
</evidence>
<accession>A0A2T1CAJ3</accession>
<dbReference type="EMBL" id="PVWJ01000002">
    <property type="protein sequence ID" value="PSB05167.1"/>
    <property type="molecule type" value="Genomic_DNA"/>
</dbReference>
<reference evidence="2 3" key="2">
    <citation type="submission" date="2018-03" db="EMBL/GenBank/DDBJ databases">
        <title>The ancient ancestry and fast evolution of plastids.</title>
        <authorList>
            <person name="Moore K.R."/>
            <person name="Magnabosco C."/>
            <person name="Momper L."/>
            <person name="Gold D.A."/>
            <person name="Bosak T."/>
            <person name="Fournier G.P."/>
        </authorList>
    </citation>
    <scope>NUCLEOTIDE SEQUENCE [LARGE SCALE GENOMIC DNA]</scope>
    <source>
        <strain evidence="2 3">CCAP 1448/3</strain>
    </source>
</reference>
<dbReference type="NCBIfam" id="TIGR02532">
    <property type="entry name" value="IV_pilin_GFxxxE"/>
    <property type="match status" value="1"/>
</dbReference>
<dbReference type="AlphaFoldDB" id="A0A2T1CAJ3"/>
<dbReference type="OrthoDB" id="573271at2"/>
<evidence type="ECO:0000256" key="1">
    <source>
        <dbReference type="SAM" id="Phobius"/>
    </source>
</evidence>
<comment type="caution">
    <text evidence="2">The sequence shown here is derived from an EMBL/GenBank/DDBJ whole genome shotgun (WGS) entry which is preliminary data.</text>
</comment>
<dbReference type="RefSeq" id="WP_106286712.1">
    <property type="nucleotide sequence ID" value="NZ_CAWNTC010000104.1"/>
</dbReference>
<proteinExistence type="predicted"/>
<keyword evidence="1" id="KW-1133">Transmembrane helix</keyword>
<sequence>MRRIESNSGFSLVEVIVALVVITVGLAFLSLLFTQQRLNTINSEVRTGAVVFSQRILDHLRQKDPNNLPKPPINQSITKQCPPIDSAPQEDIDLCPPAITNYTSYSYQANITFSEDQTSCKDNCRKIKLEVIRDAVKIYTVETIYTKFE</sequence>
<evidence type="ECO:0000313" key="2">
    <source>
        <dbReference type="EMBL" id="PSB05167.1"/>
    </source>
</evidence>
<dbReference type="Proteomes" id="UP000238762">
    <property type="component" value="Unassembled WGS sequence"/>
</dbReference>
<reference evidence="2 3" key="1">
    <citation type="submission" date="2018-02" db="EMBL/GenBank/DDBJ databases">
        <authorList>
            <person name="Cohen D.B."/>
            <person name="Kent A.D."/>
        </authorList>
    </citation>
    <scope>NUCLEOTIDE SEQUENCE [LARGE SCALE GENOMIC DNA]</scope>
    <source>
        <strain evidence="2 3">CCAP 1448/3</strain>
    </source>
</reference>
<dbReference type="Pfam" id="PF07963">
    <property type="entry name" value="N_methyl"/>
    <property type="match status" value="1"/>
</dbReference>
<name>A0A2T1CAJ3_9CYAN</name>
<evidence type="ECO:0008006" key="4">
    <source>
        <dbReference type="Google" id="ProtNLM"/>
    </source>
</evidence>
<dbReference type="InterPro" id="IPR012902">
    <property type="entry name" value="N_methyl_site"/>
</dbReference>
<organism evidence="2 3">
    <name type="scientific">Merismopedia glauca CCAP 1448/3</name>
    <dbReference type="NCBI Taxonomy" id="1296344"/>
    <lineage>
        <taxon>Bacteria</taxon>
        <taxon>Bacillati</taxon>
        <taxon>Cyanobacteriota</taxon>
        <taxon>Cyanophyceae</taxon>
        <taxon>Synechococcales</taxon>
        <taxon>Merismopediaceae</taxon>
        <taxon>Merismopedia</taxon>
    </lineage>
</organism>